<proteinExistence type="predicted"/>
<name>A0A2N8TXW9_9ACTN</name>
<reference evidence="2 3" key="1">
    <citation type="submission" date="2018-01" db="EMBL/GenBank/DDBJ databases">
        <title>Draft genome sequence of Streptomyces sp. 13K301.</title>
        <authorList>
            <person name="Sahin N."/>
            <person name="Saygin H."/>
            <person name="Ay H."/>
        </authorList>
    </citation>
    <scope>NUCLEOTIDE SEQUENCE [LARGE SCALE GENOMIC DNA]</scope>
    <source>
        <strain evidence="2 3">13K301</strain>
    </source>
</reference>
<dbReference type="AlphaFoldDB" id="A0A2N8TXW9"/>
<accession>A0A2N8TXW9</accession>
<evidence type="ECO:0000313" key="2">
    <source>
        <dbReference type="EMBL" id="PNG23820.1"/>
    </source>
</evidence>
<comment type="caution">
    <text evidence="2">The sequence shown here is derived from an EMBL/GenBank/DDBJ whole genome shotgun (WGS) entry which is preliminary data.</text>
</comment>
<dbReference type="SUPFAM" id="SSF53474">
    <property type="entry name" value="alpha/beta-Hydrolases"/>
    <property type="match status" value="1"/>
</dbReference>
<dbReference type="InterPro" id="IPR029058">
    <property type="entry name" value="AB_hydrolase_fold"/>
</dbReference>
<evidence type="ECO:0000313" key="3">
    <source>
        <dbReference type="Proteomes" id="UP000235943"/>
    </source>
</evidence>
<organism evidence="2 3">
    <name type="scientific">Streptomyces cahuitamycinicus</name>
    <dbReference type="NCBI Taxonomy" id="2070367"/>
    <lineage>
        <taxon>Bacteria</taxon>
        <taxon>Bacillati</taxon>
        <taxon>Actinomycetota</taxon>
        <taxon>Actinomycetes</taxon>
        <taxon>Kitasatosporales</taxon>
        <taxon>Streptomycetaceae</taxon>
        <taxon>Streptomyces</taxon>
    </lineage>
</organism>
<dbReference type="Pfam" id="PF12697">
    <property type="entry name" value="Abhydrolase_6"/>
    <property type="match status" value="1"/>
</dbReference>
<dbReference type="Proteomes" id="UP000235943">
    <property type="component" value="Unassembled WGS sequence"/>
</dbReference>
<dbReference type="PANTHER" id="PTHR43798">
    <property type="entry name" value="MONOACYLGLYCEROL LIPASE"/>
    <property type="match status" value="1"/>
</dbReference>
<dbReference type="InterPro" id="IPR000073">
    <property type="entry name" value="AB_hydrolase_1"/>
</dbReference>
<evidence type="ECO:0000259" key="1">
    <source>
        <dbReference type="Pfam" id="PF12697"/>
    </source>
</evidence>
<dbReference type="GO" id="GO:0016787">
    <property type="term" value="F:hydrolase activity"/>
    <property type="evidence" value="ECO:0007669"/>
    <property type="project" value="UniProtKB-KW"/>
</dbReference>
<keyword evidence="2" id="KW-0378">Hydrolase</keyword>
<dbReference type="RefSeq" id="WP_102907236.1">
    <property type="nucleotide sequence ID" value="NZ_POUC01000006.1"/>
</dbReference>
<dbReference type="Gene3D" id="3.40.50.1820">
    <property type="entry name" value="alpha/beta hydrolase"/>
    <property type="match status" value="1"/>
</dbReference>
<keyword evidence="3" id="KW-1185">Reference proteome</keyword>
<dbReference type="InterPro" id="IPR050266">
    <property type="entry name" value="AB_hydrolase_sf"/>
</dbReference>
<feature type="domain" description="AB hydrolase-1" evidence="1">
    <location>
        <begin position="54"/>
        <end position="274"/>
    </location>
</feature>
<protein>
    <submittedName>
        <fullName evidence="2">Alpha/beta hydrolase</fullName>
    </submittedName>
</protein>
<gene>
    <name evidence="2" type="ORF">C1J00_01720</name>
</gene>
<dbReference type="OrthoDB" id="63519at2"/>
<dbReference type="EMBL" id="POUC01000006">
    <property type="protein sequence ID" value="PNG23820.1"/>
    <property type="molecule type" value="Genomic_DNA"/>
</dbReference>
<sequence>MVNAAAATGSDVFSDGLPLDEDYAGPRDLTVETVLSADGTPIAYEKSGSGPPVVILGGGLNDKAMFTPLVTHMSKRFTVYNYDRRGRGDSGYGDPDQYTIQVEVEDLAAVLDAVGEPSHVFANCTGGQIAILAAAAGVPMMKLGLYEPPYWSPAVTTEQLATLKQFIAEDRRDEAVTLFGRDIVGFLSDETLDYFKQHPAWSAFRSMAPSTYYDAIISKDHSQIPHEELPKITVPTLVMRGDEGEQEIHDSCARVADEIPGATLLTKEGYNHLFDQDAWASSLMEFFEPSS</sequence>